<dbReference type="EMBL" id="BHXC01000006">
    <property type="protein sequence ID" value="GCB90602.1"/>
    <property type="molecule type" value="Genomic_DNA"/>
</dbReference>
<sequence>MSAHRPPVQVAGVLDECQALRAQRLGRHLHPVVTRVVGQAAGGAVHLLGDRDRLAVGERRRVPLQVLDVDPRQQVARRLGLLAHRNRHRGNPLHDPQFRSEVHTGLVRVGQVDSGQRPRAAGDALRQFAAQPDRLDPVGGAGELPREAPLGHQRFREHRLLRYADGELPGPIGALGDHRPVQAHLCELQRIGVGVLVDRQFLDRDEQRRHAVPRSPFLVRCFRFRFRACGVVPSPGLSGRCPAPL</sequence>
<name>A0A401QZ23_STRNR</name>
<gene>
    <name evidence="1" type="ORF">SALB_03309</name>
</gene>
<accession>A0A401QZ23</accession>
<evidence type="ECO:0000313" key="1">
    <source>
        <dbReference type="EMBL" id="GCB90602.1"/>
    </source>
</evidence>
<comment type="caution">
    <text evidence="1">The sequence shown here is derived from an EMBL/GenBank/DDBJ whole genome shotgun (WGS) entry which is preliminary data.</text>
</comment>
<dbReference type="AlphaFoldDB" id="A0A401QZ23"/>
<protein>
    <submittedName>
        <fullName evidence="1">Uncharacterized protein</fullName>
    </submittedName>
</protein>
<reference evidence="1 2" key="1">
    <citation type="journal article" date="2019" name="Microbiol. Resour. Announc.">
        <title>Draft Genome Sequence of the Most Traditional epsilon-Poly-l-Lysine Producer, Streptomyces albulus NBRC14147.</title>
        <authorList>
            <person name="Yamanaka K."/>
            <person name="Hamano Y."/>
        </authorList>
    </citation>
    <scope>NUCLEOTIDE SEQUENCE [LARGE SCALE GENOMIC DNA]</scope>
    <source>
        <strain evidence="1 2">NBRC 14147</strain>
    </source>
</reference>
<dbReference type="Proteomes" id="UP000288351">
    <property type="component" value="Unassembled WGS sequence"/>
</dbReference>
<proteinExistence type="predicted"/>
<organism evidence="1 2">
    <name type="scientific">Streptomyces noursei</name>
    <name type="common">Streptomyces albulus</name>
    <dbReference type="NCBI Taxonomy" id="1971"/>
    <lineage>
        <taxon>Bacteria</taxon>
        <taxon>Bacillati</taxon>
        <taxon>Actinomycetota</taxon>
        <taxon>Actinomycetes</taxon>
        <taxon>Kitasatosporales</taxon>
        <taxon>Streptomycetaceae</taxon>
        <taxon>Streptomyces</taxon>
    </lineage>
</organism>
<evidence type="ECO:0000313" key="2">
    <source>
        <dbReference type="Proteomes" id="UP000288351"/>
    </source>
</evidence>